<proteinExistence type="predicted"/>
<evidence type="ECO:0000313" key="1">
    <source>
        <dbReference type="EMBL" id="MEQ4486176.1"/>
    </source>
</evidence>
<dbReference type="Gene3D" id="1.25.10.10">
    <property type="entry name" value="Leucine-rich Repeat Variant"/>
    <property type="match status" value="1"/>
</dbReference>
<dbReference type="SUPFAM" id="SSF48371">
    <property type="entry name" value="ARM repeat"/>
    <property type="match status" value="1"/>
</dbReference>
<dbReference type="InterPro" id="IPR011989">
    <property type="entry name" value="ARM-like"/>
</dbReference>
<name>A0ABV1L2Y4_9BACL</name>
<organism evidence="1 2">
    <name type="scientific">Cohnella silvisoli</name>
    <dbReference type="NCBI Taxonomy" id="2873699"/>
    <lineage>
        <taxon>Bacteria</taxon>
        <taxon>Bacillati</taxon>
        <taxon>Bacillota</taxon>
        <taxon>Bacilli</taxon>
        <taxon>Bacillales</taxon>
        <taxon>Paenibacillaceae</taxon>
        <taxon>Cohnella</taxon>
    </lineage>
</organism>
<evidence type="ECO:0008006" key="3">
    <source>
        <dbReference type="Google" id="ProtNLM"/>
    </source>
</evidence>
<dbReference type="EMBL" id="JASKHM010000019">
    <property type="protein sequence ID" value="MEQ4486176.1"/>
    <property type="molecule type" value="Genomic_DNA"/>
</dbReference>
<keyword evidence="2" id="KW-1185">Reference proteome</keyword>
<gene>
    <name evidence="1" type="ORF">QJS35_27725</name>
</gene>
<protein>
    <recommendedName>
        <fullName evidence="3">HEAT repeat domain-containing protein</fullName>
    </recommendedName>
</protein>
<reference evidence="1 2" key="1">
    <citation type="journal article" date="2023" name="Genome Announc.">
        <title>Pan-Genome Analyses of the Genus Cohnella and Proposal of the Novel Species Cohnella silvisoli sp. nov., Isolated from Forest Soil.</title>
        <authorList>
            <person name="Wang C."/>
            <person name="Mao L."/>
            <person name="Bao G."/>
            <person name="Zhu H."/>
        </authorList>
    </citation>
    <scope>NUCLEOTIDE SEQUENCE [LARGE SCALE GENOMIC DNA]</scope>
    <source>
        <strain evidence="1 2">NL03-T5-1</strain>
    </source>
</reference>
<evidence type="ECO:0000313" key="2">
    <source>
        <dbReference type="Proteomes" id="UP001493487"/>
    </source>
</evidence>
<dbReference type="RefSeq" id="WP_232189179.1">
    <property type="nucleotide sequence ID" value="NZ_JAIOAP010000018.1"/>
</dbReference>
<dbReference type="InterPro" id="IPR016024">
    <property type="entry name" value="ARM-type_fold"/>
</dbReference>
<dbReference type="Proteomes" id="UP001493487">
    <property type="component" value="Unassembled WGS sequence"/>
</dbReference>
<sequence>MDYYRYIHDSSKSLENKIDEQIDEFWQWSKNQKQIYEWEACYPEWGLINTLLERLVHSIDFTVWDQKTINNILFLIARDNECEVLIETLSQNPACLIYFAKEGLMYQDDSVRWQFAHYLTKIADEYPEVEDIILKYSNDHAEYVRRRALLALSYIKSKYVEEKAIEAWNSNMEYQKIAALEALYQVKSPQLEKYLKMGLNDSFEYVRTNSERIINSYRE</sequence>
<accession>A0ABV1L2Y4</accession>
<comment type="caution">
    <text evidence="1">The sequence shown here is derived from an EMBL/GenBank/DDBJ whole genome shotgun (WGS) entry which is preliminary data.</text>
</comment>